<organism evidence="5 6">
    <name type="scientific">Apatococcus fuscideae</name>
    <dbReference type="NCBI Taxonomy" id="2026836"/>
    <lineage>
        <taxon>Eukaryota</taxon>
        <taxon>Viridiplantae</taxon>
        <taxon>Chlorophyta</taxon>
        <taxon>core chlorophytes</taxon>
        <taxon>Trebouxiophyceae</taxon>
        <taxon>Chlorellales</taxon>
        <taxon>Chlorellaceae</taxon>
        <taxon>Apatococcus</taxon>
    </lineage>
</organism>
<feature type="region of interest" description="Disordered" evidence="1">
    <location>
        <begin position="812"/>
        <end position="866"/>
    </location>
</feature>
<dbReference type="AlphaFoldDB" id="A0AAW1SNL7"/>
<dbReference type="EMBL" id="JALJOV010001359">
    <property type="protein sequence ID" value="KAK9849134.1"/>
    <property type="molecule type" value="Genomic_DNA"/>
</dbReference>
<dbReference type="Pfam" id="PF14745">
    <property type="entry name" value="WASH-4_N"/>
    <property type="match status" value="2"/>
</dbReference>
<dbReference type="InterPro" id="IPR028282">
    <property type="entry name" value="WASH-7_central"/>
</dbReference>
<dbReference type="InterPro" id="IPR028283">
    <property type="entry name" value="WASH-7_C"/>
</dbReference>
<dbReference type="PANTHER" id="PTHR31409:SF0">
    <property type="entry name" value="WASH COMPLEX SUBUNIT 4"/>
    <property type="match status" value="1"/>
</dbReference>
<dbReference type="InterPro" id="IPR027307">
    <property type="entry name" value="WASH7"/>
</dbReference>
<evidence type="ECO:0000259" key="2">
    <source>
        <dbReference type="Pfam" id="PF14744"/>
    </source>
</evidence>
<dbReference type="Pfam" id="PF14746">
    <property type="entry name" value="WASH-7_C"/>
    <property type="match status" value="1"/>
</dbReference>
<reference evidence="5 6" key="1">
    <citation type="journal article" date="2024" name="Nat. Commun.">
        <title>Phylogenomics reveals the evolutionary origins of lichenization in chlorophyte algae.</title>
        <authorList>
            <person name="Puginier C."/>
            <person name="Libourel C."/>
            <person name="Otte J."/>
            <person name="Skaloud P."/>
            <person name="Haon M."/>
            <person name="Grisel S."/>
            <person name="Petersen M."/>
            <person name="Berrin J.G."/>
            <person name="Delaux P.M."/>
            <person name="Dal Grande F."/>
            <person name="Keller J."/>
        </authorList>
    </citation>
    <scope>NUCLEOTIDE SEQUENCE [LARGE SCALE GENOMIC DNA]</scope>
    <source>
        <strain evidence="5 6">SAG 2523</strain>
    </source>
</reference>
<feature type="domain" description="WASH complex subunit 4 N-terminal" evidence="3">
    <location>
        <begin position="74"/>
        <end position="340"/>
    </location>
</feature>
<feature type="compositionally biased region" description="Low complexity" evidence="1">
    <location>
        <begin position="842"/>
        <end position="856"/>
    </location>
</feature>
<feature type="domain" description="WASH complex subunit 7 C-terminal" evidence="4">
    <location>
        <begin position="964"/>
        <end position="1109"/>
    </location>
</feature>
<gene>
    <name evidence="5" type="ORF">WJX84_004479</name>
</gene>
<sequence>MSRSTRPFEVYGSLVAEAGTQVHAKFLPLIVALGRELQRHTAKDPCRLRRRLVMRCVSFGHWSILLDGLEATCANLVCQLGALCSKETRKSTILQGEQASTAFKALAKGCGLLLAVEMCISQNPNLAAGCAAYTRMLQHIQAGQEDGTWSEEDASQAGFILTKVKELEARLMGRGVFHRFLDAYMSPTSQARRACCSAEFVAASASIAKAEMKAALQRIQDAAERPSDRSTLVNMLCFTVIHCRLCSAEHLPDRKLLRMCTDLHTQVPLLPIFSEVMLQPASFLSHYLPTSVDASIPRNFTRQAAMQQKESLEAQLDSYWTDLQQISLVAATWFIQMTHSFPAVPAADSQTTENEAGLTKMTAVLPGALRAICHAASLVKAVESAYEQQGTGIARLLPHLLAHSKSGIQGLLGAVNAGLHAKQRSMSTSRPLLQTQAARRQQEARLADAMTAVNAAQDVIQAPLSEASLIMMTIVLDALATTTSVSVAELERLEFSLHSLETLAHVHRIVPQAADASFLYFQRDLLQPAFASLYKSPAEAHKLPNLIAAFLDSGRILRHAGCSTNSLWQGYDREVLAALGTAVLEPLCAAMEAMLRLQITCGEETKYSIAVQPPVLHPSQSHEGPDMLDIATNLQQFASSFTLELATQTFVERPAAAPGNRHLATLSVAEALDTLRRHGLGAVDAIASHVCSFIFRQVSLLSKVLRGEHLQARLQQELRFTSQLGQAMGQGAREPVAYPMHRAELLASDVRRLGLARGNLSYLDFCGVLVSELGNALGLLRLAQQGRLELASTAASGIPGLNSGTLPTACHGSLDRDHLPSNASDWGGGSLPVDQDERDAEAGPSSAAAKASGGAPRRPPQDEPGSVAWAEQGLQDRLSHLHECVTGGLDPMADLAAGLQSVLHGPVQEPTVRSPTGSEGGSPRQHESLSQGSATPPASTSADSARQLRTHLSPRGKGAERGWPHLALFHVAVPAMTLGAVQRLLLEQEQLSRSRRPGQPSTAAFADGGFPLGLAFLLQALQQEPAFEALRWFQSVREHYTAQRREAEASGQGGARGGSTHWRRMGWLAEAFGHDVPAAQTSKDTNTLLRLKRVQACRDGFASLQHGLATALGLLPPLSHLNTQP</sequence>
<dbReference type="PANTHER" id="PTHR31409">
    <property type="entry name" value="WASH COMPLEX SUBUNIT 4"/>
    <property type="match status" value="1"/>
</dbReference>
<keyword evidence="6" id="KW-1185">Reference proteome</keyword>
<dbReference type="GO" id="GO:0071203">
    <property type="term" value="C:WASH complex"/>
    <property type="evidence" value="ECO:0007669"/>
    <property type="project" value="InterPro"/>
</dbReference>
<proteinExistence type="predicted"/>
<dbReference type="Pfam" id="PF14744">
    <property type="entry name" value="WASH-7_mid"/>
    <property type="match status" value="2"/>
</dbReference>
<protein>
    <submittedName>
        <fullName evidence="5">Uncharacterized protein</fullName>
    </submittedName>
</protein>
<feature type="domain" description="WASH complex subunit 4 N-terminal" evidence="3">
    <location>
        <begin position="367"/>
        <end position="517"/>
    </location>
</feature>
<comment type="caution">
    <text evidence="5">The sequence shown here is derived from an EMBL/GenBank/DDBJ whole genome shotgun (WGS) entry which is preliminary data.</text>
</comment>
<evidence type="ECO:0000259" key="3">
    <source>
        <dbReference type="Pfam" id="PF14745"/>
    </source>
</evidence>
<dbReference type="InterPro" id="IPR028191">
    <property type="entry name" value="WASH-4_N"/>
</dbReference>
<dbReference type="Proteomes" id="UP001485043">
    <property type="component" value="Unassembled WGS sequence"/>
</dbReference>
<dbReference type="GO" id="GO:0005768">
    <property type="term" value="C:endosome"/>
    <property type="evidence" value="ECO:0007669"/>
    <property type="project" value="TreeGrafter"/>
</dbReference>
<feature type="domain" description="WASH complex subunit 7 central" evidence="2">
    <location>
        <begin position="604"/>
        <end position="799"/>
    </location>
</feature>
<feature type="domain" description="WASH complex subunit 7 central" evidence="2">
    <location>
        <begin position="518"/>
        <end position="600"/>
    </location>
</feature>
<accession>A0AAW1SNL7</accession>
<name>A0AAW1SNL7_9CHLO</name>
<evidence type="ECO:0000313" key="5">
    <source>
        <dbReference type="EMBL" id="KAK9849134.1"/>
    </source>
</evidence>
<evidence type="ECO:0000259" key="4">
    <source>
        <dbReference type="Pfam" id="PF14746"/>
    </source>
</evidence>
<dbReference type="GO" id="GO:0007032">
    <property type="term" value="P:endosome organization"/>
    <property type="evidence" value="ECO:0007669"/>
    <property type="project" value="TreeGrafter"/>
</dbReference>
<evidence type="ECO:0000256" key="1">
    <source>
        <dbReference type="SAM" id="MobiDB-lite"/>
    </source>
</evidence>
<feature type="compositionally biased region" description="Low complexity" evidence="1">
    <location>
        <begin position="933"/>
        <end position="945"/>
    </location>
</feature>
<dbReference type="GO" id="GO:0016197">
    <property type="term" value="P:endosomal transport"/>
    <property type="evidence" value="ECO:0007669"/>
    <property type="project" value="TreeGrafter"/>
</dbReference>
<feature type="region of interest" description="Disordered" evidence="1">
    <location>
        <begin position="907"/>
        <end position="948"/>
    </location>
</feature>
<evidence type="ECO:0000313" key="6">
    <source>
        <dbReference type="Proteomes" id="UP001485043"/>
    </source>
</evidence>